<keyword evidence="1" id="KW-0812">Transmembrane</keyword>
<dbReference type="AlphaFoldDB" id="A0A1H7UV54"/>
<proteinExistence type="predicted"/>
<evidence type="ECO:0000256" key="1">
    <source>
        <dbReference type="SAM" id="Phobius"/>
    </source>
</evidence>
<feature type="transmembrane region" description="Helical" evidence="1">
    <location>
        <begin position="146"/>
        <end position="166"/>
    </location>
</feature>
<sequence>MTAWRILWDQIWPDEEPDVQVAASMDEIAAVCAPSQDDPFLVIAMYQHRNGQVLKMSIDEWLNTHGEAMRDHLHHATDAASRLHAAARTAAQATAALDELGDRLAGRVQQAIARVDHAERDLRTQAAESNAAWRLIREQLSWTRPALLTLLTIALLASLIVSAFLARQAFAERPGDALWAQLSDNERRDLPGFISSGSLDAVMSCRIPGFEIRKDHCVRSQTTVPDDNEGWLLPEQTVARSAHRWSAEAR</sequence>
<dbReference type="STRING" id="1855283.SAMN05216382_3075"/>
<name>A0A1H7UV54_9SPHN</name>
<dbReference type="RefSeq" id="WP_093007919.1">
    <property type="nucleotide sequence ID" value="NZ_FNZZ01000008.1"/>
</dbReference>
<protein>
    <submittedName>
        <fullName evidence="2">Uncharacterized protein</fullName>
    </submittedName>
</protein>
<evidence type="ECO:0000313" key="3">
    <source>
        <dbReference type="Proteomes" id="UP000199214"/>
    </source>
</evidence>
<organism evidence="2 3">
    <name type="scientific">Sphingomonas palmae</name>
    <dbReference type="NCBI Taxonomy" id="1855283"/>
    <lineage>
        <taxon>Bacteria</taxon>
        <taxon>Pseudomonadati</taxon>
        <taxon>Pseudomonadota</taxon>
        <taxon>Alphaproteobacteria</taxon>
        <taxon>Sphingomonadales</taxon>
        <taxon>Sphingomonadaceae</taxon>
        <taxon>Sphingomonas</taxon>
    </lineage>
</organism>
<evidence type="ECO:0000313" key="2">
    <source>
        <dbReference type="EMBL" id="SEM00565.1"/>
    </source>
</evidence>
<gene>
    <name evidence="2" type="ORF">SAMN05216382_3075</name>
</gene>
<keyword evidence="1" id="KW-0472">Membrane</keyword>
<reference evidence="3" key="1">
    <citation type="submission" date="2016-10" db="EMBL/GenBank/DDBJ databases">
        <authorList>
            <person name="Varghese N."/>
            <person name="Submissions S."/>
        </authorList>
    </citation>
    <scope>NUCLEOTIDE SEQUENCE [LARGE SCALE GENOMIC DNA]</scope>
    <source>
        <strain evidence="3">JS21-1</strain>
    </source>
</reference>
<accession>A0A1H7UV54</accession>
<dbReference type="Proteomes" id="UP000199214">
    <property type="component" value="Unassembled WGS sequence"/>
</dbReference>
<dbReference type="EMBL" id="FNZZ01000008">
    <property type="protein sequence ID" value="SEM00565.1"/>
    <property type="molecule type" value="Genomic_DNA"/>
</dbReference>
<keyword evidence="3" id="KW-1185">Reference proteome</keyword>
<keyword evidence="1" id="KW-1133">Transmembrane helix</keyword>
<dbReference type="OrthoDB" id="9981002at2"/>